<keyword evidence="2" id="KW-0472">Membrane</keyword>
<comment type="caution">
    <text evidence="3">The sequence shown here is derived from an EMBL/GenBank/DDBJ whole genome shotgun (WGS) entry which is preliminary data.</text>
</comment>
<protein>
    <recommendedName>
        <fullName evidence="5">DUF948 domain-containing protein</fullName>
    </recommendedName>
</protein>
<keyword evidence="2" id="KW-0812">Transmembrane</keyword>
<dbReference type="RefSeq" id="WP_117679374.1">
    <property type="nucleotide sequence ID" value="NZ_QSRJ01000004.1"/>
</dbReference>
<dbReference type="Proteomes" id="UP000260943">
    <property type="component" value="Unassembled WGS sequence"/>
</dbReference>
<gene>
    <name evidence="3" type="ORF">DXC81_04560</name>
</gene>
<evidence type="ECO:0000256" key="2">
    <source>
        <dbReference type="SAM" id="Phobius"/>
    </source>
</evidence>
<proteinExistence type="predicted"/>
<dbReference type="EMBL" id="QSRJ01000004">
    <property type="protein sequence ID" value="RGL10743.1"/>
    <property type="molecule type" value="Genomic_DNA"/>
</dbReference>
<dbReference type="SUPFAM" id="SSF58104">
    <property type="entry name" value="Methyl-accepting chemotaxis protein (MCP) signaling domain"/>
    <property type="match status" value="1"/>
</dbReference>
<evidence type="ECO:0008006" key="5">
    <source>
        <dbReference type="Google" id="ProtNLM"/>
    </source>
</evidence>
<dbReference type="AlphaFoldDB" id="A0A3E4QV61"/>
<accession>A0A3E4QV61</accession>
<organism evidence="3 4">
    <name type="scientific">Collinsella tanakaei</name>
    <dbReference type="NCBI Taxonomy" id="626935"/>
    <lineage>
        <taxon>Bacteria</taxon>
        <taxon>Bacillati</taxon>
        <taxon>Actinomycetota</taxon>
        <taxon>Coriobacteriia</taxon>
        <taxon>Coriobacteriales</taxon>
        <taxon>Coriobacteriaceae</taxon>
        <taxon>Collinsella</taxon>
    </lineage>
</organism>
<reference evidence="3 4" key="1">
    <citation type="submission" date="2018-08" db="EMBL/GenBank/DDBJ databases">
        <title>A genome reference for cultivated species of the human gut microbiota.</title>
        <authorList>
            <person name="Zou Y."/>
            <person name="Xue W."/>
            <person name="Luo G."/>
        </authorList>
    </citation>
    <scope>NUCLEOTIDE SEQUENCE [LARGE SCALE GENOMIC DNA]</scope>
    <source>
        <strain evidence="3 4">TF08-14</strain>
    </source>
</reference>
<feature type="region of interest" description="Disordered" evidence="1">
    <location>
        <begin position="130"/>
        <end position="193"/>
    </location>
</feature>
<sequence length="193" mass="20238">MEPIQIVLIVLVAAGIWAVVELALTIRRARTTVDTLDKTMNEVNEAIGEARPVIAKLDGVVDDLQPALSQVEPLLKQGSVAIEALSADLIEINGVLRDVSQVTGTVSTASDAVSGIADAATEKVQRLLGKKHRTASAKRALSESAEPKDADASDALAAEDADTRADTEPASIEAPANRYFTYSDGTAGEDSND</sequence>
<evidence type="ECO:0000256" key="1">
    <source>
        <dbReference type="SAM" id="MobiDB-lite"/>
    </source>
</evidence>
<evidence type="ECO:0000313" key="4">
    <source>
        <dbReference type="Proteomes" id="UP000260943"/>
    </source>
</evidence>
<dbReference type="Gene3D" id="1.10.287.950">
    <property type="entry name" value="Methyl-accepting chemotaxis protein"/>
    <property type="match status" value="1"/>
</dbReference>
<feature type="transmembrane region" description="Helical" evidence="2">
    <location>
        <begin position="6"/>
        <end position="26"/>
    </location>
</feature>
<name>A0A3E4QV61_9ACTN</name>
<evidence type="ECO:0000313" key="3">
    <source>
        <dbReference type="EMBL" id="RGL10743.1"/>
    </source>
</evidence>
<keyword evidence="2" id="KW-1133">Transmembrane helix</keyword>